<evidence type="ECO:0000313" key="1">
    <source>
        <dbReference type="EMBL" id="TWR26415.1"/>
    </source>
</evidence>
<evidence type="ECO:0000313" key="2">
    <source>
        <dbReference type="Proteomes" id="UP000320042"/>
    </source>
</evidence>
<keyword evidence="2" id="KW-1185">Reference proteome</keyword>
<dbReference type="RefSeq" id="WP_146382697.1">
    <property type="nucleotide sequence ID" value="NZ_VOEJ01000007.1"/>
</dbReference>
<dbReference type="EMBL" id="VOEJ01000007">
    <property type="protein sequence ID" value="TWR26415.1"/>
    <property type="molecule type" value="Genomic_DNA"/>
</dbReference>
<organism evidence="1 2">
    <name type="scientific">Mucilaginibacter pallidiroseus</name>
    <dbReference type="NCBI Taxonomy" id="2599295"/>
    <lineage>
        <taxon>Bacteria</taxon>
        <taxon>Pseudomonadati</taxon>
        <taxon>Bacteroidota</taxon>
        <taxon>Sphingobacteriia</taxon>
        <taxon>Sphingobacteriales</taxon>
        <taxon>Sphingobacteriaceae</taxon>
        <taxon>Mucilaginibacter</taxon>
    </lineage>
</organism>
<proteinExistence type="predicted"/>
<gene>
    <name evidence="1" type="ORF">FPZ43_14720</name>
</gene>
<protein>
    <recommendedName>
        <fullName evidence="3">EVE domain-containing protein</fullName>
    </recommendedName>
</protein>
<dbReference type="OrthoDB" id="9779761at2"/>
<sequence>MTDQFTFSDFDSHFRGLGGKAYLFGWNPHKFAWENIDDDIEKLKTTGELEDNWSVASHKTIKPGDRAYIVRVGVEPKGIFASGYISSEPFLASRKGRTHHRIKIKLDVLLNPDKQPILSLDILKTGNLAEQTWTPQASGISIRRHLVDELEGVWLSFLDEAGFIDEL</sequence>
<accession>A0A563U515</accession>
<dbReference type="Proteomes" id="UP000320042">
    <property type="component" value="Unassembled WGS sequence"/>
</dbReference>
<comment type="caution">
    <text evidence="1">The sequence shown here is derived from an EMBL/GenBank/DDBJ whole genome shotgun (WGS) entry which is preliminary data.</text>
</comment>
<reference evidence="1 2" key="1">
    <citation type="submission" date="2019-07" db="EMBL/GenBank/DDBJ databases">
        <authorList>
            <person name="Kim J."/>
        </authorList>
    </citation>
    <scope>NUCLEOTIDE SEQUENCE [LARGE SCALE GENOMIC DNA]</scope>
    <source>
        <strain evidence="2">dk17</strain>
    </source>
</reference>
<name>A0A563U515_9SPHI</name>
<evidence type="ECO:0008006" key="3">
    <source>
        <dbReference type="Google" id="ProtNLM"/>
    </source>
</evidence>
<dbReference type="AlphaFoldDB" id="A0A563U515"/>